<dbReference type="GO" id="GO:0004775">
    <property type="term" value="F:succinate-CoA ligase (ADP-forming) activity"/>
    <property type="evidence" value="ECO:0007669"/>
    <property type="project" value="UniProtKB-UniRule"/>
</dbReference>
<evidence type="ECO:0000256" key="3">
    <source>
        <dbReference type="ARBA" id="ARBA00022598"/>
    </source>
</evidence>
<evidence type="ECO:0000256" key="5">
    <source>
        <dbReference type="HAMAP-Rule" id="MF_01988"/>
    </source>
</evidence>
<dbReference type="InterPro" id="IPR036291">
    <property type="entry name" value="NAD(P)-bd_dom_sf"/>
</dbReference>
<dbReference type="NCBIfam" id="NF004230">
    <property type="entry name" value="PRK05678.1"/>
    <property type="match status" value="1"/>
</dbReference>
<dbReference type="Gene3D" id="3.40.50.720">
    <property type="entry name" value="NAD(P)-binding Rossmann-like Domain"/>
    <property type="match status" value="1"/>
</dbReference>
<feature type="binding site" evidence="5">
    <location>
        <position position="43"/>
    </location>
    <ligand>
        <name>CoA</name>
        <dbReference type="ChEBI" id="CHEBI:57287"/>
    </ligand>
</feature>
<evidence type="ECO:0000256" key="4">
    <source>
        <dbReference type="ARBA" id="ARBA00022741"/>
    </source>
</evidence>
<dbReference type="STRING" id="308853.SAMN05421752_103173"/>
<accession>A0A1N7E3C5</accession>
<comment type="pathway">
    <text evidence="5 8">Carbohydrate metabolism; tricarboxylic acid cycle; succinate from succinyl-CoA (ligase route): step 1/1.</text>
</comment>
<evidence type="ECO:0000256" key="8">
    <source>
        <dbReference type="RuleBase" id="RU000699"/>
    </source>
</evidence>
<evidence type="ECO:0000313" key="10">
    <source>
        <dbReference type="EMBL" id="SIR82583.1"/>
    </source>
</evidence>
<name>A0A1N7E3C5_9EURY</name>
<protein>
    <recommendedName>
        <fullName evidence="5">Succinate--CoA ligase [ADP-forming] subunit alpha</fullName>
        <ecNumber evidence="5">6.2.1.5</ecNumber>
    </recommendedName>
    <alternativeName>
        <fullName evidence="5">Succinyl-CoA synthetase subunit alpha</fullName>
        <shortName evidence="5">SCS-alpha</shortName>
    </alternativeName>
</protein>
<dbReference type="PIRSF" id="PIRSF001553">
    <property type="entry name" value="SucCS_alpha"/>
    <property type="match status" value="1"/>
</dbReference>
<comment type="catalytic activity">
    <reaction evidence="5">
        <text>GTP + succinate + CoA = succinyl-CoA + GDP + phosphate</text>
        <dbReference type="Rhea" id="RHEA:22120"/>
        <dbReference type="ChEBI" id="CHEBI:30031"/>
        <dbReference type="ChEBI" id="CHEBI:37565"/>
        <dbReference type="ChEBI" id="CHEBI:43474"/>
        <dbReference type="ChEBI" id="CHEBI:57287"/>
        <dbReference type="ChEBI" id="CHEBI:57292"/>
        <dbReference type="ChEBI" id="CHEBI:58189"/>
    </reaction>
</comment>
<keyword evidence="4 5" id="KW-0547">Nucleotide-binding</keyword>
<dbReference type="Gene3D" id="3.40.50.261">
    <property type="entry name" value="Succinyl-CoA synthetase domains"/>
    <property type="match status" value="1"/>
</dbReference>
<dbReference type="UniPathway" id="UPA00223">
    <property type="reaction ID" value="UER00999"/>
</dbReference>
<dbReference type="GO" id="GO:0009361">
    <property type="term" value="C:succinate-CoA ligase complex (ADP-forming)"/>
    <property type="evidence" value="ECO:0007669"/>
    <property type="project" value="TreeGrafter"/>
</dbReference>
<feature type="binding site" evidence="5">
    <location>
        <position position="159"/>
    </location>
    <ligand>
        <name>substrate</name>
        <note>ligand shared with subunit beta</note>
    </ligand>
</feature>
<feature type="active site" description="Tele-phosphohistidine intermediate" evidence="5 6">
    <location>
        <position position="247"/>
    </location>
</feature>
<comment type="catalytic activity">
    <reaction evidence="5 8">
        <text>succinate + ATP + CoA = succinyl-CoA + ADP + phosphate</text>
        <dbReference type="Rhea" id="RHEA:17661"/>
        <dbReference type="ChEBI" id="CHEBI:30031"/>
        <dbReference type="ChEBI" id="CHEBI:30616"/>
        <dbReference type="ChEBI" id="CHEBI:43474"/>
        <dbReference type="ChEBI" id="CHEBI:57287"/>
        <dbReference type="ChEBI" id="CHEBI:57292"/>
        <dbReference type="ChEBI" id="CHEBI:456216"/>
        <dbReference type="EC" id="6.2.1.5"/>
    </reaction>
</comment>
<dbReference type="InterPro" id="IPR005811">
    <property type="entry name" value="SUCC_ACL_C"/>
</dbReference>
<dbReference type="SUPFAM" id="SSF52210">
    <property type="entry name" value="Succinyl-CoA synthetase domains"/>
    <property type="match status" value="1"/>
</dbReference>
<gene>
    <name evidence="5" type="primary">sucD</name>
    <name evidence="10" type="ORF">SAMN05421752_103173</name>
</gene>
<dbReference type="InterPro" id="IPR003781">
    <property type="entry name" value="CoA-bd"/>
</dbReference>
<dbReference type="EC" id="6.2.1.5" evidence="5"/>
<evidence type="ECO:0000256" key="2">
    <source>
        <dbReference type="ARBA" id="ARBA00022532"/>
    </source>
</evidence>
<proteinExistence type="inferred from homology"/>
<comment type="function">
    <text evidence="5 8">Succinyl-CoA synthetase functions in the citric acid cycle (TCA), coupling the hydrolysis of succinyl-CoA to the synthesis of either ATP or GTP and thus represents the only step of substrate-level phosphorylation in the TCA. The alpha subunit of the enzyme binds the substrates coenzyme A and phosphate, while succinate binding and nucleotide specificity is provided by the beta subunit.</text>
</comment>
<feature type="domain" description="CoA-binding" evidence="9">
    <location>
        <begin position="4"/>
        <end position="100"/>
    </location>
</feature>
<dbReference type="EMBL" id="FTNR01000003">
    <property type="protein sequence ID" value="SIR82583.1"/>
    <property type="molecule type" value="Genomic_DNA"/>
</dbReference>
<dbReference type="Pfam" id="PF00549">
    <property type="entry name" value="Ligase_CoA"/>
    <property type="match status" value="1"/>
</dbReference>
<dbReference type="PRINTS" id="PR01798">
    <property type="entry name" value="SCOASYNTHASE"/>
</dbReference>
<keyword evidence="11" id="KW-1185">Reference proteome</keyword>
<dbReference type="InterPro" id="IPR005810">
    <property type="entry name" value="CoA_lig_alpha"/>
</dbReference>
<dbReference type="GO" id="GO:0000166">
    <property type="term" value="F:nucleotide binding"/>
    <property type="evidence" value="ECO:0007669"/>
    <property type="project" value="UniProtKB-KW"/>
</dbReference>
<evidence type="ECO:0000259" key="9">
    <source>
        <dbReference type="SMART" id="SM00881"/>
    </source>
</evidence>
<dbReference type="PROSITE" id="PS00399">
    <property type="entry name" value="SUCCINYL_COA_LIG_2"/>
    <property type="match status" value="1"/>
</dbReference>
<dbReference type="GO" id="GO:0043758">
    <property type="term" value="F:acetate-CoA ligase (ADP-forming) activity"/>
    <property type="evidence" value="ECO:0007669"/>
    <property type="project" value="UniProtKB-EC"/>
</dbReference>
<keyword evidence="2 5" id="KW-0816">Tricarboxylic acid cycle</keyword>
<reference evidence="11" key="1">
    <citation type="submission" date="2017-01" db="EMBL/GenBank/DDBJ databases">
        <authorList>
            <person name="Varghese N."/>
            <person name="Submissions S."/>
        </authorList>
    </citation>
    <scope>NUCLEOTIDE SEQUENCE [LARGE SCALE GENOMIC DNA]</scope>
    <source>
        <strain evidence="11">type strain: HArc-</strain>
    </source>
</reference>
<dbReference type="PANTHER" id="PTHR11117">
    <property type="entry name" value="SUCCINYL-COA LIGASE SUBUNIT ALPHA"/>
    <property type="match status" value="1"/>
</dbReference>
<dbReference type="HAMAP" id="MF_01988">
    <property type="entry name" value="Succ_CoA_alpha"/>
    <property type="match status" value="1"/>
</dbReference>
<dbReference type="RefSeq" id="WP_076608293.1">
    <property type="nucleotide sequence ID" value="NZ_FTNR01000003.1"/>
</dbReference>
<dbReference type="PANTHER" id="PTHR11117:SF2">
    <property type="entry name" value="SUCCINATE--COA LIGASE [ADP_GDP-FORMING] SUBUNIT ALPHA, MITOCHONDRIAL"/>
    <property type="match status" value="1"/>
</dbReference>
<dbReference type="GO" id="GO:0006099">
    <property type="term" value="P:tricarboxylic acid cycle"/>
    <property type="evidence" value="ECO:0007669"/>
    <property type="project" value="UniProtKB-UniRule"/>
</dbReference>
<dbReference type="GO" id="GO:0004776">
    <property type="term" value="F:succinate-CoA ligase (GDP-forming) activity"/>
    <property type="evidence" value="ECO:0007669"/>
    <property type="project" value="TreeGrafter"/>
</dbReference>
<dbReference type="SMART" id="SM00881">
    <property type="entry name" value="CoA_binding"/>
    <property type="match status" value="1"/>
</dbReference>
<dbReference type="FunFam" id="3.40.50.261:FF:000006">
    <property type="entry name" value="Succinate--CoA ligase [ADP-forming] subunit alpha"/>
    <property type="match status" value="1"/>
</dbReference>
<dbReference type="Pfam" id="PF02629">
    <property type="entry name" value="CoA_binding"/>
    <property type="match status" value="1"/>
</dbReference>
<feature type="binding site" evidence="5">
    <location>
        <begin position="17"/>
        <end position="20"/>
    </location>
    <ligand>
        <name>CoA</name>
        <dbReference type="ChEBI" id="CHEBI:57287"/>
    </ligand>
</feature>
<dbReference type="SUPFAM" id="SSF51735">
    <property type="entry name" value="NAD(P)-binding Rossmann-fold domains"/>
    <property type="match status" value="1"/>
</dbReference>
<keyword evidence="3 5" id="KW-0436">Ligase</keyword>
<dbReference type="NCBIfam" id="TIGR01019">
    <property type="entry name" value="sucCoAalpha"/>
    <property type="match status" value="1"/>
</dbReference>
<dbReference type="AlphaFoldDB" id="A0A1N7E3C5"/>
<comment type="similarity">
    <text evidence="5 7">Belongs to the succinate/malate CoA ligase alpha subunit family.</text>
</comment>
<comment type="catalytic activity">
    <reaction evidence="1">
        <text>acetate + ATP + CoA = acetyl-CoA + ADP + phosphate</text>
        <dbReference type="Rhea" id="RHEA:15081"/>
        <dbReference type="ChEBI" id="CHEBI:30089"/>
        <dbReference type="ChEBI" id="CHEBI:30616"/>
        <dbReference type="ChEBI" id="CHEBI:43474"/>
        <dbReference type="ChEBI" id="CHEBI:57287"/>
        <dbReference type="ChEBI" id="CHEBI:57288"/>
        <dbReference type="ChEBI" id="CHEBI:456216"/>
        <dbReference type="EC" id="6.2.1.13"/>
    </reaction>
</comment>
<sequence>MSVLVDDDTRVVVQGITGGEGKFHAEQMMEYGTNVVAGAVPGKGGQEVNGVPVYDTVHQAVEEENADTSVIFVPPAFAGDAVFESLDSDLDLAVAITEGIPTQDMARVNKRLSETDTRLIGPNCPGLITPGEAKLGILPGNIFAEGNVGLVSRSGTLTYQVVDNLTNRGIGQTTAIGIGGDPIIGTDFVDALELFENDPDTDAIVMCGEIGGEDEEEAAAFIDDHVDTPVAGFIAGRTAPPGKRMGHAGAIVSGSGTGTAESKINALNDAGVPVGDTPEEVADHIEEFLA</sequence>
<comment type="subunit">
    <text evidence="5 8">Heterotetramer of two alpha and two beta subunits.</text>
</comment>
<dbReference type="OrthoDB" id="55711at2157"/>
<evidence type="ECO:0000313" key="11">
    <source>
        <dbReference type="Proteomes" id="UP000185936"/>
    </source>
</evidence>
<dbReference type="FunFam" id="3.40.50.720:FF:000277">
    <property type="entry name" value="Succinate--CoA ligase [ADP-forming] subunit alpha"/>
    <property type="match status" value="1"/>
</dbReference>
<feature type="binding site" evidence="5">
    <location>
        <begin position="96"/>
        <end position="98"/>
    </location>
    <ligand>
        <name>CoA</name>
        <dbReference type="ChEBI" id="CHEBI:57287"/>
    </ligand>
</feature>
<evidence type="ECO:0000256" key="1">
    <source>
        <dbReference type="ARBA" id="ARBA00001619"/>
    </source>
</evidence>
<dbReference type="Proteomes" id="UP000185936">
    <property type="component" value="Unassembled WGS sequence"/>
</dbReference>
<evidence type="ECO:0000256" key="7">
    <source>
        <dbReference type="RuleBase" id="RU000677"/>
    </source>
</evidence>
<organism evidence="10 11">
    <name type="scientific">Natronorubrum thiooxidans</name>
    <dbReference type="NCBI Taxonomy" id="308853"/>
    <lineage>
        <taxon>Archaea</taxon>
        <taxon>Methanobacteriati</taxon>
        <taxon>Methanobacteriota</taxon>
        <taxon>Stenosarchaea group</taxon>
        <taxon>Halobacteria</taxon>
        <taxon>Halobacteriales</taxon>
        <taxon>Natrialbaceae</taxon>
        <taxon>Natronorubrum</taxon>
    </lineage>
</organism>
<dbReference type="InterPro" id="IPR016102">
    <property type="entry name" value="Succinyl-CoA_synth-like"/>
</dbReference>
<evidence type="ECO:0000256" key="6">
    <source>
        <dbReference type="PIRSR" id="PIRSR001553-1"/>
    </source>
</evidence>
<dbReference type="PROSITE" id="PS01216">
    <property type="entry name" value="SUCCINYL_COA_LIG_1"/>
    <property type="match status" value="1"/>
</dbReference>
<dbReference type="InterPro" id="IPR017440">
    <property type="entry name" value="Cit_synth/succinyl-CoA_lig_AS"/>
</dbReference>
<dbReference type="InterPro" id="IPR033847">
    <property type="entry name" value="Citrt_syn/SCS-alpha_CS"/>
</dbReference>